<sequence>MFTHGNGARWGITVLLNESESPMTRKRVSLIEPVMQNDSSNSGRDSEKWFHFVLMELFDRAEEGWNETLEAINDSAGLTLNDFSSDQLKDQLMFDRSFQRSRDYFTALQLLRLVDKWTDENVAALEKLASKWQLQLFNATSLREATRGTSLNMTLYLFTVVTIIYAPIGFLAVSTL</sequence>
<reference evidence="2" key="1">
    <citation type="journal article" date="2021" name="Nat. Commun.">
        <title>Genetic determinants of endophytism in the Arabidopsis root mycobiome.</title>
        <authorList>
            <person name="Mesny F."/>
            <person name="Miyauchi S."/>
            <person name="Thiergart T."/>
            <person name="Pickel B."/>
            <person name="Atanasova L."/>
            <person name="Karlsson M."/>
            <person name="Huettel B."/>
            <person name="Barry K.W."/>
            <person name="Haridas S."/>
            <person name="Chen C."/>
            <person name="Bauer D."/>
            <person name="Andreopoulos W."/>
            <person name="Pangilinan J."/>
            <person name="LaButti K."/>
            <person name="Riley R."/>
            <person name="Lipzen A."/>
            <person name="Clum A."/>
            <person name="Drula E."/>
            <person name="Henrissat B."/>
            <person name="Kohler A."/>
            <person name="Grigoriev I.V."/>
            <person name="Martin F.M."/>
            <person name="Hacquard S."/>
        </authorList>
    </citation>
    <scope>NUCLEOTIDE SEQUENCE</scope>
    <source>
        <strain evidence="2">MPI-SDFR-AT-0117</strain>
    </source>
</reference>
<keyword evidence="1" id="KW-0812">Transmembrane</keyword>
<gene>
    <name evidence="2" type="ORF">F5X68DRAFT_192728</name>
</gene>
<keyword evidence="3" id="KW-1185">Reference proteome</keyword>
<dbReference type="Proteomes" id="UP000770015">
    <property type="component" value="Unassembled WGS sequence"/>
</dbReference>
<evidence type="ECO:0000313" key="3">
    <source>
        <dbReference type="Proteomes" id="UP000770015"/>
    </source>
</evidence>
<feature type="transmembrane region" description="Helical" evidence="1">
    <location>
        <begin position="153"/>
        <end position="173"/>
    </location>
</feature>
<keyword evidence="1" id="KW-0472">Membrane</keyword>
<keyword evidence="1" id="KW-1133">Transmembrane helix</keyword>
<protein>
    <submittedName>
        <fullName evidence="2">Uncharacterized protein</fullName>
    </submittedName>
</protein>
<comment type="caution">
    <text evidence="2">The sequence shown here is derived from an EMBL/GenBank/DDBJ whole genome shotgun (WGS) entry which is preliminary data.</text>
</comment>
<accession>A0A9P9A9Z7</accession>
<organism evidence="2 3">
    <name type="scientific">Plectosphaerella plurivora</name>
    <dbReference type="NCBI Taxonomy" id="936078"/>
    <lineage>
        <taxon>Eukaryota</taxon>
        <taxon>Fungi</taxon>
        <taxon>Dikarya</taxon>
        <taxon>Ascomycota</taxon>
        <taxon>Pezizomycotina</taxon>
        <taxon>Sordariomycetes</taxon>
        <taxon>Hypocreomycetidae</taxon>
        <taxon>Glomerellales</taxon>
        <taxon>Plectosphaerellaceae</taxon>
        <taxon>Plectosphaerella</taxon>
    </lineage>
</organism>
<name>A0A9P9A9Z7_9PEZI</name>
<dbReference type="AlphaFoldDB" id="A0A9P9A9Z7"/>
<evidence type="ECO:0000256" key="1">
    <source>
        <dbReference type="SAM" id="Phobius"/>
    </source>
</evidence>
<proteinExistence type="predicted"/>
<dbReference type="EMBL" id="JAGSXJ010000019">
    <property type="protein sequence ID" value="KAH6681013.1"/>
    <property type="molecule type" value="Genomic_DNA"/>
</dbReference>
<evidence type="ECO:0000313" key="2">
    <source>
        <dbReference type="EMBL" id="KAH6681013.1"/>
    </source>
</evidence>
<dbReference type="OrthoDB" id="5430750at2759"/>